<dbReference type="PANTHER" id="PTHR23124:SF152">
    <property type="entry name" value="C-TYPE LECTIN-RELATED"/>
    <property type="match status" value="1"/>
</dbReference>
<evidence type="ECO:0000259" key="2">
    <source>
        <dbReference type="Pfam" id="PF08277"/>
    </source>
</evidence>
<feature type="signal peptide" evidence="1">
    <location>
        <begin position="1"/>
        <end position="21"/>
    </location>
</feature>
<organism evidence="3 4">
    <name type="scientific">Caenorhabditis elegans</name>
    <dbReference type="NCBI Taxonomy" id="6239"/>
    <lineage>
        <taxon>Eukaryota</taxon>
        <taxon>Metazoa</taxon>
        <taxon>Ecdysozoa</taxon>
        <taxon>Nematoda</taxon>
        <taxon>Chromadorea</taxon>
        <taxon>Rhabditida</taxon>
        <taxon>Rhabditina</taxon>
        <taxon>Rhabditomorpha</taxon>
        <taxon>Rhabditoidea</taxon>
        <taxon>Rhabditidae</taxon>
        <taxon>Peloderinae</taxon>
        <taxon>Caenorhabditis</taxon>
    </lineage>
</organism>
<dbReference type="WormBase" id="C50E3.14">
    <property type="protein sequence ID" value="CE52193"/>
    <property type="gene ID" value="WBGene00044549"/>
    <property type="gene designation" value="clec-215"/>
</dbReference>
<dbReference type="Gene3D" id="3.10.100.10">
    <property type="entry name" value="Mannose-Binding Protein A, subunit A"/>
    <property type="match status" value="1"/>
</dbReference>
<protein>
    <submittedName>
        <fullName evidence="3">PAN-3 domain-containing protein</fullName>
    </submittedName>
</protein>
<dbReference type="GeneID" id="3896828"/>
<dbReference type="AGR" id="WB:WBGene00044549"/>
<keyword evidence="1" id="KW-0732">Signal</keyword>
<gene>
    <name evidence="3 5" type="primary">clec-215</name>
    <name evidence="5" type="ORF">C50E3.14</name>
    <name evidence="3" type="ORF">CELE_C50E3.14</name>
</gene>
<feature type="domain" description="PAN-3" evidence="2">
    <location>
        <begin position="47"/>
        <end position="115"/>
    </location>
</feature>
<dbReference type="RefSeq" id="NP_001343644.1">
    <property type="nucleotide sequence ID" value="NM_001356706.1"/>
</dbReference>
<reference evidence="3 4" key="1">
    <citation type="journal article" date="1998" name="Science">
        <title>Genome sequence of the nematode C. elegans: a platform for investigating biology.</title>
        <authorList>
            <consortium name="The C. elegans sequencing consortium"/>
            <person name="Sulson J.E."/>
            <person name="Waterston R."/>
        </authorList>
    </citation>
    <scope>NUCLEOTIDE SEQUENCE [LARGE SCALE GENOMIC DNA]</scope>
    <source>
        <strain evidence="3 4">Bristol N2</strain>
    </source>
</reference>
<dbReference type="SUPFAM" id="SSF56436">
    <property type="entry name" value="C-type lectin-like"/>
    <property type="match status" value="1"/>
</dbReference>
<dbReference type="CDD" id="cd00037">
    <property type="entry name" value="CLECT"/>
    <property type="match status" value="1"/>
</dbReference>
<evidence type="ECO:0000313" key="4">
    <source>
        <dbReference type="Proteomes" id="UP000001940"/>
    </source>
</evidence>
<dbReference type="Proteomes" id="UP000001940">
    <property type="component" value="Chromosome V"/>
</dbReference>
<dbReference type="InterPro" id="IPR016186">
    <property type="entry name" value="C-type_lectin-like/link_sf"/>
</dbReference>
<dbReference type="KEGG" id="cel:CELE_C50E3.14"/>
<keyword evidence="4" id="KW-1185">Reference proteome</keyword>
<dbReference type="Bgee" id="WBGene00044549">
    <property type="expression patterns" value="Expressed in embryo"/>
</dbReference>
<name>Q4PIT1_CAEEL</name>
<sequence length="311" mass="34958">MQRMRMLRVTLSLLCVVQCLGDMTNMNIWLPTNILNSLPNISTPSQMTFFRGSMQNISECLTMKVNSTACTVICGKFQTCQVAFWIPNNTCYLCEYGSVSLVSRIRTSKNYVALKRSSPNPFIREPLGTCPTPNLRLKTCAKGWKFALRYNASYCLKIIYDELATGALQDFIQAKAEQLCININSTLSGLESEAERIYVVVIEDQAVAIRNERSIDSRWGVWIDGKHQSSCPTTATGCDLTKNFSFRDTTLHFKAGYKWATGEPNGAGRKFCCAYVYITPNVQYHGMVDDTMCYDLTIYLKKLALCGKLAT</sequence>
<accession>Q4PIT1</accession>
<dbReference type="Pfam" id="PF08277">
    <property type="entry name" value="PAN_3"/>
    <property type="match status" value="1"/>
</dbReference>
<dbReference type="HOGENOM" id="CLU_1138860_0_0_1"/>
<dbReference type="FunCoup" id="Q4PIT1">
    <property type="interactions" value="4"/>
</dbReference>
<evidence type="ECO:0000313" key="5">
    <source>
        <dbReference type="WormBase" id="C50E3.14"/>
    </source>
</evidence>
<dbReference type="EMBL" id="BX284605">
    <property type="protein sequence ID" value="CCD67751.3"/>
    <property type="molecule type" value="Genomic_DNA"/>
</dbReference>
<dbReference type="CTD" id="3896828"/>
<evidence type="ECO:0000256" key="1">
    <source>
        <dbReference type="SAM" id="SignalP"/>
    </source>
</evidence>
<dbReference type="InParanoid" id="Q4PIT1"/>
<dbReference type="PANTHER" id="PTHR23124">
    <property type="entry name" value="C-TYPE LECTIN DOMAIN-CONTAINING PROTEIN-RELATED-RELATED"/>
    <property type="match status" value="1"/>
</dbReference>
<dbReference type="InterPro" id="IPR016187">
    <property type="entry name" value="CTDL_fold"/>
</dbReference>
<dbReference type="InterPro" id="IPR006583">
    <property type="entry name" value="PAN-3_domain"/>
</dbReference>
<evidence type="ECO:0000313" key="3">
    <source>
        <dbReference type="EMBL" id="CCD67751.3"/>
    </source>
</evidence>
<dbReference type="OrthoDB" id="5904232at2759"/>
<dbReference type="UCSC" id="C50E3.14">
    <property type="organism name" value="c. elegans"/>
</dbReference>
<dbReference type="AlphaFoldDB" id="Q4PIT1"/>
<feature type="chain" id="PRO_5013198117" evidence="1">
    <location>
        <begin position="22"/>
        <end position="311"/>
    </location>
</feature>
<proteinExistence type="predicted"/>